<dbReference type="InterPro" id="IPR011605">
    <property type="entry name" value="NusB_fam"/>
</dbReference>
<proteinExistence type="inferred from homology"/>
<comment type="function">
    <text evidence="6">Involved in transcription antitermination. Required for transcription of ribosomal RNA (rRNA) genes. Binds specifically to the boxA antiterminator sequence of the ribosomal RNA (rrn) operons.</text>
</comment>
<keyword evidence="3 6" id="KW-0694">RNA-binding</keyword>
<feature type="region of interest" description="Disordered" evidence="7">
    <location>
        <begin position="135"/>
        <end position="165"/>
    </location>
</feature>
<dbReference type="HAMAP" id="MF_00073">
    <property type="entry name" value="NusB"/>
    <property type="match status" value="1"/>
</dbReference>
<evidence type="ECO:0000256" key="5">
    <source>
        <dbReference type="ARBA" id="ARBA00023163"/>
    </source>
</evidence>
<dbReference type="GO" id="GO:0031564">
    <property type="term" value="P:transcription antitermination"/>
    <property type="evidence" value="ECO:0007669"/>
    <property type="project" value="UniProtKB-KW"/>
</dbReference>
<sequence>MARKDAREVAMKFLYQKELAGEADLDSLLRMEPHYSIHEKDREYILNLVNLFERYAQEIDGHIKSFSKGWEFNRIAKVDLAILRLALCEILYRPDIPVSVSINEAVELAKKFSGDKSGKFVNGVLGGFIRSNQIATDEQTASEEKITTEEQIASEEKVEAEEKPQ</sequence>
<keyword evidence="10" id="KW-1185">Reference proteome</keyword>
<keyword evidence="4 6" id="KW-0805">Transcription regulation</keyword>
<dbReference type="AlphaFoldDB" id="A0A1I5U7U7"/>
<dbReference type="InterPro" id="IPR035926">
    <property type="entry name" value="NusB-like_sf"/>
</dbReference>
<protein>
    <recommendedName>
        <fullName evidence="6">Transcription antitermination protein NusB</fullName>
    </recommendedName>
    <alternativeName>
        <fullName evidence="6">Antitermination factor NusB</fullName>
    </alternativeName>
</protein>
<dbReference type="GO" id="GO:0005829">
    <property type="term" value="C:cytosol"/>
    <property type="evidence" value="ECO:0007669"/>
    <property type="project" value="TreeGrafter"/>
</dbReference>
<evidence type="ECO:0000256" key="1">
    <source>
        <dbReference type="ARBA" id="ARBA00005952"/>
    </source>
</evidence>
<dbReference type="InterPro" id="IPR006027">
    <property type="entry name" value="NusB_RsmB_TIM44"/>
</dbReference>
<evidence type="ECO:0000259" key="8">
    <source>
        <dbReference type="Pfam" id="PF01029"/>
    </source>
</evidence>
<dbReference type="GO" id="GO:0003723">
    <property type="term" value="F:RNA binding"/>
    <property type="evidence" value="ECO:0007669"/>
    <property type="project" value="UniProtKB-UniRule"/>
</dbReference>
<dbReference type="GO" id="GO:0006353">
    <property type="term" value="P:DNA-templated transcription termination"/>
    <property type="evidence" value="ECO:0007669"/>
    <property type="project" value="UniProtKB-UniRule"/>
</dbReference>
<reference evidence="9 10" key="1">
    <citation type="submission" date="2016-10" db="EMBL/GenBank/DDBJ databases">
        <authorList>
            <person name="de Groot N.N."/>
        </authorList>
    </citation>
    <scope>NUCLEOTIDE SEQUENCE [LARGE SCALE GENOMIC DNA]</scope>
    <source>
        <strain evidence="9 10">DSM 20678</strain>
    </source>
</reference>
<organism evidence="9 10">
    <name type="scientific">Caldicoprobacter faecalis</name>
    <dbReference type="NCBI Taxonomy" id="937334"/>
    <lineage>
        <taxon>Bacteria</taxon>
        <taxon>Bacillati</taxon>
        <taxon>Bacillota</taxon>
        <taxon>Clostridia</taxon>
        <taxon>Caldicoprobacterales</taxon>
        <taxon>Caldicoprobacteraceae</taxon>
        <taxon>Caldicoprobacter</taxon>
    </lineage>
</organism>
<dbReference type="SUPFAM" id="SSF48013">
    <property type="entry name" value="NusB-like"/>
    <property type="match status" value="1"/>
</dbReference>
<evidence type="ECO:0000313" key="10">
    <source>
        <dbReference type="Proteomes" id="UP000198577"/>
    </source>
</evidence>
<feature type="domain" description="NusB/RsmB/TIM44" evidence="8">
    <location>
        <begin position="5"/>
        <end position="130"/>
    </location>
</feature>
<gene>
    <name evidence="6" type="primary">nusB</name>
    <name evidence="9" type="ORF">SAMN05444406_10670</name>
</gene>
<evidence type="ECO:0000256" key="3">
    <source>
        <dbReference type="ARBA" id="ARBA00022884"/>
    </source>
</evidence>
<evidence type="ECO:0000256" key="7">
    <source>
        <dbReference type="SAM" id="MobiDB-lite"/>
    </source>
</evidence>
<feature type="compositionally biased region" description="Basic and acidic residues" evidence="7">
    <location>
        <begin position="142"/>
        <end position="165"/>
    </location>
</feature>
<evidence type="ECO:0000313" key="9">
    <source>
        <dbReference type="EMBL" id="SFP91295.1"/>
    </source>
</evidence>
<name>A0A1I5U7U7_9FIRM</name>
<keyword evidence="2 6" id="KW-0889">Transcription antitermination</keyword>
<keyword evidence="5 6" id="KW-0804">Transcription</keyword>
<accession>A0A1I5U7U7</accession>
<dbReference type="NCBIfam" id="TIGR01951">
    <property type="entry name" value="nusB"/>
    <property type="match status" value="1"/>
</dbReference>
<evidence type="ECO:0000256" key="2">
    <source>
        <dbReference type="ARBA" id="ARBA00022814"/>
    </source>
</evidence>
<evidence type="ECO:0000256" key="6">
    <source>
        <dbReference type="HAMAP-Rule" id="MF_00073"/>
    </source>
</evidence>
<dbReference type="Gene3D" id="1.10.940.10">
    <property type="entry name" value="NusB-like"/>
    <property type="match status" value="1"/>
</dbReference>
<dbReference type="PANTHER" id="PTHR11078:SF3">
    <property type="entry name" value="ANTITERMINATION NUSB DOMAIN-CONTAINING PROTEIN"/>
    <property type="match status" value="1"/>
</dbReference>
<comment type="similarity">
    <text evidence="1 6">Belongs to the NusB family.</text>
</comment>
<dbReference type="PANTHER" id="PTHR11078">
    <property type="entry name" value="N UTILIZATION SUBSTANCE PROTEIN B-RELATED"/>
    <property type="match status" value="1"/>
</dbReference>
<dbReference type="EMBL" id="FOXR01000006">
    <property type="protein sequence ID" value="SFP91295.1"/>
    <property type="molecule type" value="Genomic_DNA"/>
</dbReference>
<dbReference type="Pfam" id="PF01029">
    <property type="entry name" value="NusB"/>
    <property type="match status" value="1"/>
</dbReference>
<dbReference type="RefSeq" id="WP_092282082.1">
    <property type="nucleotide sequence ID" value="NZ_FOXR01000006.1"/>
</dbReference>
<dbReference type="STRING" id="937334.SAMN05444406_10670"/>
<dbReference type="OrthoDB" id="9811381at2"/>
<evidence type="ECO:0000256" key="4">
    <source>
        <dbReference type="ARBA" id="ARBA00023015"/>
    </source>
</evidence>
<dbReference type="Proteomes" id="UP000198577">
    <property type="component" value="Unassembled WGS sequence"/>
</dbReference>